<dbReference type="InterPro" id="IPR036561">
    <property type="entry name" value="MAM33_sf"/>
</dbReference>
<proteinExistence type="evidence at transcript level"/>
<dbReference type="InterPro" id="IPR003428">
    <property type="entry name" value="MAM33"/>
</dbReference>
<evidence type="ECO:0000256" key="1">
    <source>
        <dbReference type="ARBA" id="ARBA00005457"/>
    </source>
</evidence>
<dbReference type="GO" id="GO:0042256">
    <property type="term" value="P:cytosolic ribosome assembly"/>
    <property type="evidence" value="ECO:0007669"/>
    <property type="project" value="TreeGrafter"/>
</dbReference>
<name>G1FK22_HIRME</name>
<reference evidence="3" key="1">
    <citation type="journal article" date="2012" name="J. Neuroinflamm.">
        <title>Interaction of HmC1q with leech microglial cells: involvement of C1qBP-related molecule in the induction of cell chemotaxis.</title>
        <authorList>
            <person name="Tahtouh M."/>
            <person name="Garcon-Bocquet A."/>
            <person name="Croq F."/>
            <person name="Vizioli J."/>
            <person name="Sautiere P.E."/>
            <person name="Van Camp C."/>
            <person name="Salzet M."/>
            <person name="Nagnan-le Meillour P."/>
            <person name="Pestel J."/>
            <person name="Lefebvre C."/>
        </authorList>
    </citation>
    <scope>NUCLEOTIDE SEQUENCE</scope>
</reference>
<dbReference type="PANTHER" id="PTHR10826:SF1">
    <property type="entry name" value="COMPLEMENT COMPONENT 1 Q SUBCOMPONENT-BINDING PROTEIN, MITOCHONDRIAL"/>
    <property type="match status" value="1"/>
</dbReference>
<sequence>MHSLHFKSESFPCSRLFLAVSRVVRSELVYRHLFSNMSRFLIRSAANNLGKLFRRGGSVSLKSEGCLGAACENLMRCTSSMTQPLSRKFSTKVEKDLAKFLDEEMKNEEELVDDVPQKIGEYKVQNLNDANPELTRTFRNEVITVSININGSLVTEGQMEGEQNQEEANEEEQGDLVSKPTFTVEINKGADRNLFIEMTYLGGDDITPEGRTYDIQMFALVKNGERLTANDYLCDVDVMDENLYGYLMEMLEERGIDQKFVEELQEWSTNYEKSKYIQVLKDLRSFVSH</sequence>
<accession>G1FK22</accession>
<dbReference type="PANTHER" id="PTHR10826">
    <property type="entry name" value="COMPLEMENT COMPONENT 1"/>
    <property type="match status" value="1"/>
</dbReference>
<evidence type="ECO:0000313" key="3">
    <source>
        <dbReference type="EMBL" id="AEL12452.1"/>
    </source>
</evidence>
<dbReference type="Pfam" id="PF02330">
    <property type="entry name" value="MAM33"/>
    <property type="match status" value="1"/>
</dbReference>
<comment type="similarity">
    <text evidence="1">Belongs to the MAM33 family.</text>
</comment>
<dbReference type="SUPFAM" id="SSF54529">
    <property type="entry name" value="Mitochondrial glycoprotein MAM33-like"/>
    <property type="match status" value="1"/>
</dbReference>
<dbReference type="AlphaFoldDB" id="G1FK22"/>
<feature type="compositionally biased region" description="Acidic residues" evidence="2">
    <location>
        <begin position="163"/>
        <end position="174"/>
    </location>
</feature>
<organism evidence="3">
    <name type="scientific">Hirudo medicinalis</name>
    <name type="common">Medicinal leech</name>
    <dbReference type="NCBI Taxonomy" id="6421"/>
    <lineage>
        <taxon>Eukaryota</taxon>
        <taxon>Metazoa</taxon>
        <taxon>Spiralia</taxon>
        <taxon>Lophotrochozoa</taxon>
        <taxon>Annelida</taxon>
        <taxon>Clitellata</taxon>
        <taxon>Hirudinea</taxon>
        <taxon>Hirudinida</taxon>
        <taxon>Hirudiniformes</taxon>
        <taxon>Hirudinidae</taxon>
        <taxon>Hirudo</taxon>
    </lineage>
</organism>
<feature type="region of interest" description="Disordered" evidence="2">
    <location>
        <begin position="156"/>
        <end position="176"/>
    </location>
</feature>
<dbReference type="Gene3D" id="3.10.280.10">
    <property type="entry name" value="Mitochondrial glycoprotein"/>
    <property type="match status" value="1"/>
</dbReference>
<evidence type="ECO:0000256" key="2">
    <source>
        <dbReference type="SAM" id="MobiDB-lite"/>
    </source>
</evidence>
<gene>
    <name evidence="3" type="primary">C1qBP</name>
</gene>
<protein>
    <submittedName>
        <fullName evidence="3">C1q-binding protein</fullName>
    </submittedName>
</protein>
<dbReference type="EMBL" id="JN207836">
    <property type="protein sequence ID" value="AEL12452.1"/>
    <property type="molecule type" value="mRNA"/>
</dbReference>
<dbReference type="GO" id="GO:0005759">
    <property type="term" value="C:mitochondrial matrix"/>
    <property type="evidence" value="ECO:0007669"/>
    <property type="project" value="InterPro"/>
</dbReference>